<evidence type="ECO:0000313" key="5">
    <source>
        <dbReference type="Proteomes" id="UP000806378"/>
    </source>
</evidence>
<feature type="coiled-coil region" evidence="3">
    <location>
        <begin position="304"/>
        <end position="422"/>
    </location>
</feature>
<sequence>MGEIDTKPIEPVQVALSLFGEKGDHRKHHFASSSTETDKEELQGLHKELANCKVQIEAKESAYMQALLKLQQYSERVDELSSQLMKSELEKDKYEEECCQARTHIDKLESKTKEMADQLLETMKIREQLSHVLNELKSAQVELLGMETELAVERETRLKALTRTEELEADIRIEKGKVEVLREHVEELNEALLMSRQVAMEAEKEKRDIISQKDAEIDLAMDAVVQMQEQVNNLKNQLGLIEDLENQLLAKSADVESLQTHLGEVNEMLDSSEKAASDATTDLEKREVDLEVKKREVSDHAVYIEVLEMELNQLKHEMKTANERLGHMSCDLETLTEDLQNAEAELREMKEKEMESQVELALLKSELHKTRSRVASAEAAEVRADSVKSGLYLAVQQLALEAGEAKKEYQKLKDEADKASEESESFTFAAAPVEVTAQDEEIFENALSEVEEGLGDENGTGITISLEEYESLLALAKKADEMRRSLVEDLNQRVALGSKQEVEVLKRELEAASARIGEFRTRAEQAASRAEAAENAKAALEDQIRRWREQKQRRKAAWAALREESISTEIIDPPTFDRTPATHTPLFKILNMKF</sequence>
<gene>
    <name evidence="4" type="ORF">BT93_L3258</name>
</gene>
<dbReference type="AlphaFoldDB" id="A0A8T0CI07"/>
<dbReference type="PANTHER" id="PTHR32054:SF17">
    <property type="entry name" value="EXPRESSED PROTEIN"/>
    <property type="match status" value="1"/>
</dbReference>
<evidence type="ECO:0000313" key="4">
    <source>
        <dbReference type="EMBL" id="KAF7847173.1"/>
    </source>
</evidence>
<dbReference type="InterPro" id="IPR008545">
    <property type="entry name" value="Web"/>
</dbReference>
<protein>
    <submittedName>
        <fullName evidence="4">Uncharacterized protein</fullName>
    </submittedName>
</protein>
<accession>A0A8T0CI07</accession>
<feature type="coiled-coil region" evidence="3">
    <location>
        <begin position="171"/>
        <end position="261"/>
    </location>
</feature>
<dbReference type="Pfam" id="PF05701">
    <property type="entry name" value="WEMBL"/>
    <property type="match status" value="1"/>
</dbReference>
<evidence type="ECO:0000256" key="3">
    <source>
        <dbReference type="SAM" id="Coils"/>
    </source>
</evidence>
<dbReference type="GO" id="GO:0009903">
    <property type="term" value="P:chloroplast avoidance movement"/>
    <property type="evidence" value="ECO:0007669"/>
    <property type="project" value="TreeGrafter"/>
</dbReference>
<keyword evidence="2 3" id="KW-0175">Coiled coil</keyword>
<dbReference type="EMBL" id="MU091154">
    <property type="protein sequence ID" value="KAF7847173.1"/>
    <property type="molecule type" value="Genomic_DNA"/>
</dbReference>
<evidence type="ECO:0000256" key="1">
    <source>
        <dbReference type="ARBA" id="ARBA00005485"/>
    </source>
</evidence>
<comment type="caution">
    <text evidence="4">The sequence shown here is derived from an EMBL/GenBank/DDBJ whole genome shotgun (WGS) entry which is preliminary data.</text>
</comment>
<comment type="similarity">
    <text evidence="1">Belongs to the WEB family.</text>
</comment>
<dbReference type="Proteomes" id="UP000806378">
    <property type="component" value="Unassembled WGS sequence"/>
</dbReference>
<dbReference type="OrthoDB" id="673185at2759"/>
<reference evidence="4" key="1">
    <citation type="submission" date="2020-05" db="EMBL/GenBank/DDBJ databases">
        <title>WGS assembly of Corymbia citriodora subspecies variegata.</title>
        <authorList>
            <person name="Barry K."/>
            <person name="Hundley H."/>
            <person name="Shu S."/>
            <person name="Jenkins J."/>
            <person name="Grimwood J."/>
            <person name="Baten A."/>
        </authorList>
    </citation>
    <scope>NUCLEOTIDE SEQUENCE</scope>
    <source>
        <strain evidence="4">CV2-018</strain>
    </source>
</reference>
<feature type="coiled-coil region" evidence="3">
    <location>
        <begin position="495"/>
        <end position="557"/>
    </location>
</feature>
<feature type="coiled-coil region" evidence="3">
    <location>
        <begin position="42"/>
        <end position="97"/>
    </location>
</feature>
<keyword evidence="5" id="KW-1185">Reference proteome</keyword>
<dbReference type="PANTHER" id="PTHR32054">
    <property type="entry name" value="HEAVY CHAIN, PUTATIVE, EXPRESSED-RELATED-RELATED"/>
    <property type="match status" value="1"/>
</dbReference>
<dbReference type="Gramene" id="rna-gnl|WGS:JABURB|Cocit.L3258.1">
    <property type="protein sequence ID" value="cds-KAF7847173.1"/>
    <property type="gene ID" value="gene-BT93_L3258"/>
</dbReference>
<evidence type="ECO:0000256" key="2">
    <source>
        <dbReference type="ARBA" id="ARBA00023054"/>
    </source>
</evidence>
<organism evidence="4 5">
    <name type="scientific">Corymbia citriodora subsp. variegata</name>
    <dbReference type="NCBI Taxonomy" id="360336"/>
    <lineage>
        <taxon>Eukaryota</taxon>
        <taxon>Viridiplantae</taxon>
        <taxon>Streptophyta</taxon>
        <taxon>Embryophyta</taxon>
        <taxon>Tracheophyta</taxon>
        <taxon>Spermatophyta</taxon>
        <taxon>Magnoliopsida</taxon>
        <taxon>eudicotyledons</taxon>
        <taxon>Gunneridae</taxon>
        <taxon>Pentapetalae</taxon>
        <taxon>rosids</taxon>
        <taxon>malvids</taxon>
        <taxon>Myrtales</taxon>
        <taxon>Myrtaceae</taxon>
        <taxon>Myrtoideae</taxon>
        <taxon>Eucalypteae</taxon>
        <taxon>Corymbia</taxon>
    </lineage>
</organism>
<proteinExistence type="inferred from homology"/>
<name>A0A8T0CI07_CORYI</name>
<dbReference type="GO" id="GO:0005829">
    <property type="term" value="C:cytosol"/>
    <property type="evidence" value="ECO:0007669"/>
    <property type="project" value="TreeGrafter"/>
</dbReference>
<dbReference type="GO" id="GO:0009904">
    <property type="term" value="P:chloroplast accumulation movement"/>
    <property type="evidence" value="ECO:0007669"/>
    <property type="project" value="TreeGrafter"/>
</dbReference>